<accession>A0A1M6UHF1</accession>
<reference evidence="3 4" key="1">
    <citation type="submission" date="2016-10" db="EMBL/GenBank/DDBJ databases">
        <authorList>
            <person name="de Groot N.N."/>
        </authorList>
    </citation>
    <scope>NUCLEOTIDE SEQUENCE [LARGE SCALE GENOMIC DNA]</scope>
    <source>
        <strain evidence="3 4">GAS522</strain>
    </source>
</reference>
<dbReference type="Pfam" id="PF03118">
    <property type="entry name" value="RNA_pol_A_CTD"/>
    <property type="match status" value="1"/>
</dbReference>
<organism evidence="3 4">
    <name type="scientific">Bradyrhizobium lablabi</name>
    <dbReference type="NCBI Taxonomy" id="722472"/>
    <lineage>
        <taxon>Bacteria</taxon>
        <taxon>Pseudomonadati</taxon>
        <taxon>Pseudomonadota</taxon>
        <taxon>Alphaproteobacteria</taxon>
        <taxon>Hyphomicrobiales</taxon>
        <taxon>Nitrobacteraceae</taxon>
        <taxon>Bradyrhizobium</taxon>
    </lineage>
</organism>
<dbReference type="GO" id="GO:0003899">
    <property type="term" value="F:DNA-directed RNA polymerase activity"/>
    <property type="evidence" value="ECO:0007669"/>
    <property type="project" value="InterPro"/>
</dbReference>
<evidence type="ECO:0000313" key="3">
    <source>
        <dbReference type="EMBL" id="SEC47102.1"/>
    </source>
</evidence>
<dbReference type="SUPFAM" id="SSF47789">
    <property type="entry name" value="C-terminal domain of RNA polymerase alpha subunit"/>
    <property type="match status" value="1"/>
</dbReference>
<dbReference type="AlphaFoldDB" id="A0A1M6UHF1"/>
<gene>
    <name evidence="3" type="ORF">SAMN05444171_1491</name>
</gene>
<dbReference type="EMBL" id="FNTI01000001">
    <property type="protein sequence ID" value="SEC47102.1"/>
    <property type="molecule type" value="Genomic_DNA"/>
</dbReference>
<sequence>MTKPPGNFEQPKLVTKAEREARKAFREGDAKAAMTEHETAEEAFSNNRERLKAERLAREAVEGPMLYPAPELPDDTPIEKVRFSTRIRNALTAAGWKTVGEIREASDETLLGLQDLGKGSVSHLRETLGLPSTDGVRPDRG</sequence>
<evidence type="ECO:0000256" key="1">
    <source>
        <dbReference type="SAM" id="MobiDB-lite"/>
    </source>
</evidence>
<dbReference type="Proteomes" id="UP000183208">
    <property type="component" value="Unassembled WGS sequence"/>
</dbReference>
<dbReference type="Gene3D" id="1.10.150.20">
    <property type="entry name" value="5' to 3' exonuclease, C-terminal subdomain"/>
    <property type="match status" value="1"/>
</dbReference>
<dbReference type="RefSeq" id="WP_074817387.1">
    <property type="nucleotide sequence ID" value="NZ_FNTI01000001.1"/>
</dbReference>
<name>A0A1M6UHF1_9BRAD</name>
<feature type="domain" description="RNA polymerase alpha subunit C-terminal" evidence="2">
    <location>
        <begin position="75"/>
        <end position="128"/>
    </location>
</feature>
<dbReference type="GO" id="GO:0006351">
    <property type="term" value="P:DNA-templated transcription"/>
    <property type="evidence" value="ECO:0007669"/>
    <property type="project" value="InterPro"/>
</dbReference>
<proteinExistence type="predicted"/>
<protein>
    <submittedName>
        <fullName evidence="3">RNA polymerase, alpha chain C terminal domain</fullName>
    </submittedName>
</protein>
<evidence type="ECO:0000313" key="4">
    <source>
        <dbReference type="Proteomes" id="UP000183208"/>
    </source>
</evidence>
<dbReference type="GO" id="GO:0003677">
    <property type="term" value="F:DNA binding"/>
    <property type="evidence" value="ECO:0007669"/>
    <property type="project" value="InterPro"/>
</dbReference>
<evidence type="ECO:0000259" key="2">
    <source>
        <dbReference type="Pfam" id="PF03118"/>
    </source>
</evidence>
<feature type="compositionally biased region" description="Basic and acidic residues" evidence="1">
    <location>
        <begin position="15"/>
        <end position="40"/>
    </location>
</feature>
<feature type="region of interest" description="Disordered" evidence="1">
    <location>
        <begin position="1"/>
        <end position="44"/>
    </location>
</feature>
<dbReference type="InterPro" id="IPR011260">
    <property type="entry name" value="RNAP_asu_C"/>
</dbReference>